<feature type="region of interest" description="Disordered" evidence="10">
    <location>
        <begin position="93"/>
        <end position="117"/>
    </location>
</feature>
<evidence type="ECO:0000256" key="5">
    <source>
        <dbReference type="ARBA" id="ARBA00022630"/>
    </source>
</evidence>
<dbReference type="InterPro" id="IPR036884">
    <property type="entry name" value="2Fe-2S-bd_dom_sf"/>
</dbReference>
<feature type="region of interest" description="Disordered" evidence="10">
    <location>
        <begin position="603"/>
        <end position="632"/>
    </location>
</feature>
<feature type="compositionally biased region" description="Acidic residues" evidence="10">
    <location>
        <begin position="136"/>
        <end position="150"/>
    </location>
</feature>
<evidence type="ECO:0000256" key="7">
    <source>
        <dbReference type="ARBA" id="ARBA00022827"/>
    </source>
</evidence>
<dbReference type="Gene3D" id="3.30.465.10">
    <property type="match status" value="1"/>
</dbReference>
<dbReference type="Pfam" id="PF00111">
    <property type="entry name" value="Fer2"/>
    <property type="match status" value="1"/>
</dbReference>
<keyword evidence="5" id="KW-0285">Flavoprotein</keyword>
<dbReference type="PROSITE" id="PS00197">
    <property type="entry name" value="2FE2S_FER_1"/>
    <property type="match status" value="1"/>
</dbReference>
<dbReference type="PANTHER" id="PTHR11908">
    <property type="entry name" value="XANTHINE DEHYDROGENASE"/>
    <property type="match status" value="1"/>
</dbReference>
<dbReference type="SUPFAM" id="SSF56176">
    <property type="entry name" value="FAD-binding/transporter-associated domain-like"/>
    <property type="match status" value="1"/>
</dbReference>
<evidence type="ECO:0000256" key="6">
    <source>
        <dbReference type="ARBA" id="ARBA00022723"/>
    </source>
</evidence>
<gene>
    <name evidence="13" type="ORF">IDM40_09445</name>
</gene>
<dbReference type="RefSeq" id="WP_193121569.1">
    <property type="nucleotide sequence ID" value="NZ_JADBGI010000007.1"/>
</dbReference>
<organism evidence="13 14">
    <name type="scientific">Nocardiopsis coralli</name>
    <dbReference type="NCBI Taxonomy" id="2772213"/>
    <lineage>
        <taxon>Bacteria</taxon>
        <taxon>Bacillati</taxon>
        <taxon>Actinomycetota</taxon>
        <taxon>Actinomycetes</taxon>
        <taxon>Streptosporangiales</taxon>
        <taxon>Nocardiopsidaceae</taxon>
        <taxon>Nocardiopsis</taxon>
    </lineage>
</organism>
<dbReference type="InterPro" id="IPR036010">
    <property type="entry name" value="2Fe-2S_ferredoxin-like_sf"/>
</dbReference>
<dbReference type="Pfam" id="PF01799">
    <property type="entry name" value="Fer2_2"/>
    <property type="match status" value="1"/>
</dbReference>
<dbReference type="InterPro" id="IPR036683">
    <property type="entry name" value="CO_DH_flav_C_dom_sf"/>
</dbReference>
<dbReference type="Gene3D" id="3.30.365.10">
    <property type="entry name" value="Aldehyde oxidase/xanthine dehydrogenase, molybdopterin binding domain"/>
    <property type="match status" value="5"/>
</dbReference>
<dbReference type="Gene3D" id="3.90.1170.50">
    <property type="entry name" value="Aldehyde oxidase/xanthine dehydrogenase, a/b hammerhead"/>
    <property type="match status" value="1"/>
</dbReference>
<dbReference type="InterPro" id="IPR036318">
    <property type="entry name" value="FAD-bd_PCMH-like_sf"/>
</dbReference>
<dbReference type="InterPro" id="IPR005107">
    <property type="entry name" value="CO_DH_flav_C"/>
</dbReference>
<dbReference type="PROSITE" id="PS51085">
    <property type="entry name" value="2FE2S_FER_2"/>
    <property type="match status" value="1"/>
</dbReference>
<feature type="region of interest" description="Disordered" evidence="10">
    <location>
        <begin position="129"/>
        <end position="150"/>
    </location>
</feature>
<dbReference type="Proteomes" id="UP000806528">
    <property type="component" value="Unassembled WGS sequence"/>
</dbReference>
<evidence type="ECO:0000259" key="12">
    <source>
        <dbReference type="PROSITE" id="PS51387"/>
    </source>
</evidence>
<dbReference type="InterPro" id="IPR046867">
    <property type="entry name" value="AldOxase/xan_DH_MoCoBD2"/>
</dbReference>
<dbReference type="SUPFAM" id="SSF56003">
    <property type="entry name" value="Molybdenum cofactor-binding domain"/>
    <property type="match status" value="1"/>
</dbReference>
<keyword evidence="9" id="KW-0408">Iron</keyword>
<dbReference type="SUPFAM" id="SSF55447">
    <property type="entry name" value="CO dehydrogenase flavoprotein C-terminal domain-like"/>
    <property type="match status" value="1"/>
</dbReference>
<keyword evidence="8" id="KW-0560">Oxidoreductase</keyword>
<protein>
    <submittedName>
        <fullName evidence="13">Molybdopterin-dependent oxidoreductase</fullName>
    </submittedName>
</protein>
<accession>A0ABR9P5E3</accession>
<dbReference type="InterPro" id="IPR000674">
    <property type="entry name" value="Ald_Oxase/Xan_DH_a/b"/>
</dbReference>
<keyword evidence="4" id="KW-0500">Molybdenum</keyword>
<comment type="cofactor">
    <cofactor evidence="1">
        <name>Mo-molybdopterin</name>
        <dbReference type="ChEBI" id="CHEBI:71302"/>
    </cofactor>
</comment>
<feature type="domain" description="2Fe-2S ferredoxin-type" evidence="11">
    <location>
        <begin position="3"/>
        <end position="91"/>
    </location>
</feature>
<comment type="cofactor">
    <cofactor evidence="2">
        <name>FAD</name>
        <dbReference type="ChEBI" id="CHEBI:57692"/>
    </cofactor>
</comment>
<dbReference type="InterPro" id="IPR001041">
    <property type="entry name" value="2Fe-2S_ferredoxin-type"/>
</dbReference>
<dbReference type="Gene3D" id="1.10.150.120">
    <property type="entry name" value="[2Fe-2S]-binding domain"/>
    <property type="match status" value="1"/>
</dbReference>
<dbReference type="PANTHER" id="PTHR11908:SF132">
    <property type="entry name" value="ALDEHYDE OXIDASE 1-RELATED"/>
    <property type="match status" value="1"/>
</dbReference>
<dbReference type="InterPro" id="IPR002346">
    <property type="entry name" value="Mopterin_DH_FAD-bd"/>
</dbReference>
<evidence type="ECO:0000313" key="14">
    <source>
        <dbReference type="Proteomes" id="UP000806528"/>
    </source>
</evidence>
<sequence length="1497" mass="161054">MADRVVFHLNGEKIELDAPSPGLLLVDHLRSAGVGLTGTKKSCAQGGCGACTVVLSQRDARTGEPEHRAANSCLRPVCSLDGMAVTTIEGTGSVRRPVPESLSHQTLNSRSGAPPDYTLPAVAEAAEAAARIAQDQDPEGGAGEEGEDATDDGCGAGCTMNPVAHRLAANNGTQCGFCTPGFVMNMTEYLVNHPRATKADIEHALDGNLCRCTGYRSILTGMKTFAEDWSDADEAKRMRCIPEPVGNPPAPGVGPYLALPEGVRREPRPLTVESGGRRWHTVTGLAGLKAVMDITKPSERRLVCANTSYGVYPQEVADALDLVDIRRIPELHGVSVSGGDLQVGAATTYTDLITALDSALDRRGNGGTAVLETLRHMARRTAGTVLRNTATVGGNTMMVLRHILTGAVFPSDLFTALVALGARITYWRASTQQRTTVDAGDLVALVGEGTTDLDDLVLLHYTVPLGTPDTEAVAHKTALREVNAHALVNAAVRLEVDPEQSTPGENGSLWITSCDVVLGGVDTGPWRAEGVVVGLTGSALTVNGIDPLVTDLRVEVEAVLAMSAERRRAAPDEGITDDYLADLATGFLRKSLITALHNRGVEVPPRERSAGETTWGNRPVSDGVQKWTSQSWRQPVAEPHVKRLSMYQASGQLHYTQDVPVDPTTAHAALAVSRRALASFAFTDPDTAGATGPDALRKHLAEAFPDSFLGLVAHDDVPATGINAHGMGSDQPLFAVDRVGYVGQCLALVAARTEHDARKIADHVSEHCVSYGVVDWPEGWKKPILTLGEAIDRRSVFPDCPRSASFVSHIWKVTRPGSRFDWTEDKRPGDRAPAVRAAEVDGRPCTVVEHAQSAGGQAHFYMETHTCLVEPLDGDRWLVRPASQSPMEMHQTVAMALGVEHHRVQVEVNQLGGGYGGKTEAARFVTGPTAVAAHALRRPVRLALEREQDSRLIGKRHPYYGQYQIALDTGEKNPADKGVMRGVRTQMWGDGGAFYDCSFIVSNCIQLRADNAYRVANFENTIDVCRTNTAPNTAFRAFGDIQGKLITENAVDDAAHAIGMAPEDVREKNLYERGDVTPYGQALTYCYIREVWEHLKQVCGHEAMRARVAKFNAENRWRKRGMAMIPVKYGSGYNLAMLEQAAAHVVVHAGDGSVVVHQGGVEMGQGVVTKVEQIASHVLGVPMSLLRVTGPRTDVIPNPTSTGASTGTAYNGEAVKQVCEKLRQRLTDFATGLRREKGDAWCKQQGIDHWNHPEQGWAASTRTGKLVWQNLVQLAYSHRVDLVAAFTAPMTGGEDPLPALTYKPREQQPSVPGIEVDPDAVAGGGVDSFTGFTYSAACSEVEVDVLTGEVTVVGADIVYDMGRSINPAVDVGQVEGAFVQGIGYLLTEHLAYETEGEEKGRLNSTNTWTYKPPAVSTVPQRMDVHLFPRDKAGAVPENPNDLMSSKEVGEPPLVLASTVFFAVKEAVRAAREENGLHGLFRLDAPATVQEVRRACRE</sequence>
<dbReference type="SUPFAM" id="SSF54665">
    <property type="entry name" value="CO dehydrogenase molybdoprotein N-domain-like"/>
    <property type="match status" value="1"/>
</dbReference>
<comment type="caution">
    <text evidence="13">The sequence shown here is derived from an EMBL/GenBank/DDBJ whole genome shotgun (WGS) entry which is preliminary data.</text>
</comment>
<dbReference type="InterPro" id="IPR016166">
    <property type="entry name" value="FAD-bd_PCMH"/>
</dbReference>
<keyword evidence="6" id="KW-0479">Metal-binding</keyword>
<evidence type="ECO:0000256" key="4">
    <source>
        <dbReference type="ARBA" id="ARBA00022505"/>
    </source>
</evidence>
<dbReference type="PROSITE" id="PS51387">
    <property type="entry name" value="FAD_PCMH"/>
    <property type="match status" value="1"/>
</dbReference>
<dbReference type="InterPro" id="IPR012675">
    <property type="entry name" value="Beta-grasp_dom_sf"/>
</dbReference>
<dbReference type="Gene3D" id="3.10.20.30">
    <property type="match status" value="1"/>
</dbReference>
<dbReference type="CDD" id="cd00207">
    <property type="entry name" value="fer2"/>
    <property type="match status" value="1"/>
</dbReference>
<dbReference type="Gene3D" id="3.30.390.50">
    <property type="entry name" value="CO dehydrogenase flavoprotein, C-terminal domain"/>
    <property type="match status" value="1"/>
</dbReference>
<dbReference type="InterPro" id="IPR037165">
    <property type="entry name" value="AldOxase/xan_DH_Mopterin-bd_sf"/>
</dbReference>
<evidence type="ECO:0000313" key="13">
    <source>
        <dbReference type="EMBL" id="MBE2998925.1"/>
    </source>
</evidence>
<feature type="domain" description="FAD-binding PCMH-type" evidence="12">
    <location>
        <begin position="272"/>
        <end position="468"/>
    </location>
</feature>
<evidence type="ECO:0000256" key="8">
    <source>
        <dbReference type="ARBA" id="ARBA00023002"/>
    </source>
</evidence>
<evidence type="ECO:0000256" key="2">
    <source>
        <dbReference type="ARBA" id="ARBA00001974"/>
    </source>
</evidence>
<dbReference type="SMART" id="SM01008">
    <property type="entry name" value="Ald_Xan_dh_C"/>
    <property type="match status" value="1"/>
</dbReference>
<dbReference type="InterPro" id="IPR036856">
    <property type="entry name" value="Ald_Oxase/Xan_DH_a/b_sf"/>
</dbReference>
<keyword evidence="7" id="KW-0274">FAD</keyword>
<comment type="similarity">
    <text evidence="3">Belongs to the xanthine dehydrogenase family.</text>
</comment>
<dbReference type="InterPro" id="IPR006058">
    <property type="entry name" value="2Fe2S_fd_BS"/>
</dbReference>
<name>A0ABR9P5E3_9ACTN</name>
<dbReference type="SUPFAM" id="SSF47741">
    <property type="entry name" value="CO dehydrogenase ISP C-domain like"/>
    <property type="match status" value="1"/>
</dbReference>
<dbReference type="InterPro" id="IPR016208">
    <property type="entry name" value="Ald_Oxase/xanthine_DH-like"/>
</dbReference>
<evidence type="ECO:0000256" key="3">
    <source>
        <dbReference type="ARBA" id="ARBA00006849"/>
    </source>
</evidence>
<dbReference type="PIRSF" id="PIRSF000127">
    <property type="entry name" value="Xanthine_DH"/>
    <property type="match status" value="1"/>
</dbReference>
<keyword evidence="14" id="KW-1185">Reference proteome</keyword>
<proteinExistence type="inferred from homology"/>
<evidence type="ECO:0000256" key="10">
    <source>
        <dbReference type="SAM" id="MobiDB-lite"/>
    </source>
</evidence>
<dbReference type="EMBL" id="JADBGI010000007">
    <property type="protein sequence ID" value="MBE2998925.1"/>
    <property type="molecule type" value="Genomic_DNA"/>
</dbReference>
<evidence type="ECO:0000256" key="1">
    <source>
        <dbReference type="ARBA" id="ARBA00001924"/>
    </source>
</evidence>
<dbReference type="InterPro" id="IPR016169">
    <property type="entry name" value="FAD-bd_PCMH_sub2"/>
</dbReference>
<dbReference type="Pfam" id="PF20256">
    <property type="entry name" value="MoCoBD_2"/>
    <property type="match status" value="1"/>
</dbReference>
<evidence type="ECO:0000256" key="9">
    <source>
        <dbReference type="ARBA" id="ARBA00023004"/>
    </source>
</evidence>
<dbReference type="InterPro" id="IPR008274">
    <property type="entry name" value="AldOxase/xan_DH_MoCoBD1"/>
</dbReference>
<dbReference type="Pfam" id="PF03450">
    <property type="entry name" value="CO_deh_flav_C"/>
    <property type="match status" value="1"/>
</dbReference>
<dbReference type="InterPro" id="IPR002888">
    <property type="entry name" value="2Fe-2S-bd"/>
</dbReference>
<dbReference type="SUPFAM" id="SSF54292">
    <property type="entry name" value="2Fe-2S ferredoxin-like"/>
    <property type="match status" value="1"/>
</dbReference>
<reference evidence="13 14" key="1">
    <citation type="submission" date="2020-09" db="EMBL/GenBank/DDBJ databases">
        <title>Diversity and distribution of actinomycetes associated with coral in the coast of Hainan.</title>
        <authorList>
            <person name="Li F."/>
        </authorList>
    </citation>
    <scope>NUCLEOTIDE SEQUENCE [LARGE SCALE GENOMIC DNA]</scope>
    <source>
        <strain evidence="13 14">HNM0947</strain>
    </source>
</reference>
<feature type="compositionally biased region" description="Polar residues" evidence="10">
    <location>
        <begin position="102"/>
        <end position="111"/>
    </location>
</feature>
<dbReference type="Pfam" id="PF02738">
    <property type="entry name" value="MoCoBD_1"/>
    <property type="match status" value="1"/>
</dbReference>
<evidence type="ECO:0000259" key="11">
    <source>
        <dbReference type="PROSITE" id="PS51085"/>
    </source>
</evidence>
<dbReference type="Pfam" id="PF00941">
    <property type="entry name" value="FAD_binding_5"/>
    <property type="match status" value="1"/>
</dbReference>